<comment type="caution">
    <text evidence="3">The sequence shown here is derived from an EMBL/GenBank/DDBJ whole genome shotgun (WGS) entry which is preliminary data.</text>
</comment>
<gene>
    <name evidence="3" type="ORF">M0L20_18740</name>
</gene>
<sequence length="145" mass="16844">MQTEFRVFIVDDEADYRFLTGQVFTRFLPQYPVRFFTSGSELQQHILTEPPEQPALIILDLHMPVLNGHQTLRYLKQHPQWRHIPVVMMSNTVDQAEIASCYEAGVNSFLGKPDGLTQFQTLYESVCTYWLVLNKLPKNKVNLSK</sequence>
<dbReference type="InterPro" id="IPR052893">
    <property type="entry name" value="TCS_response_regulator"/>
</dbReference>
<evidence type="ECO:0000313" key="4">
    <source>
        <dbReference type="Proteomes" id="UP001202180"/>
    </source>
</evidence>
<dbReference type="SUPFAM" id="SSF52172">
    <property type="entry name" value="CheY-like"/>
    <property type="match status" value="1"/>
</dbReference>
<dbReference type="PANTHER" id="PTHR44520:SF2">
    <property type="entry name" value="RESPONSE REGULATOR RCP1"/>
    <property type="match status" value="1"/>
</dbReference>
<dbReference type="RefSeq" id="WP_232562724.1">
    <property type="nucleotide sequence ID" value="NZ_JALPRF010000003.1"/>
</dbReference>
<feature type="domain" description="Response regulatory" evidence="2">
    <location>
        <begin position="6"/>
        <end position="127"/>
    </location>
</feature>
<keyword evidence="1" id="KW-0597">Phosphoprotein</keyword>
<accession>A0ABT0HPY5</accession>
<dbReference type="Pfam" id="PF00072">
    <property type="entry name" value="Response_reg"/>
    <property type="match status" value="1"/>
</dbReference>
<protein>
    <submittedName>
        <fullName evidence="3">Response regulator</fullName>
    </submittedName>
</protein>
<keyword evidence="4" id="KW-1185">Reference proteome</keyword>
<dbReference type="SMART" id="SM00448">
    <property type="entry name" value="REC"/>
    <property type="match status" value="1"/>
</dbReference>
<dbReference type="PROSITE" id="PS50110">
    <property type="entry name" value="RESPONSE_REGULATORY"/>
    <property type="match status" value="1"/>
</dbReference>
<dbReference type="InterPro" id="IPR011006">
    <property type="entry name" value="CheY-like_superfamily"/>
</dbReference>
<dbReference type="PANTHER" id="PTHR44520">
    <property type="entry name" value="RESPONSE REGULATOR RCP1-RELATED"/>
    <property type="match status" value="1"/>
</dbReference>
<dbReference type="InterPro" id="IPR001789">
    <property type="entry name" value="Sig_transdc_resp-reg_receiver"/>
</dbReference>
<evidence type="ECO:0000313" key="3">
    <source>
        <dbReference type="EMBL" id="MCK8493912.1"/>
    </source>
</evidence>
<dbReference type="Gene3D" id="3.40.50.2300">
    <property type="match status" value="1"/>
</dbReference>
<reference evidence="3 4" key="1">
    <citation type="submission" date="2022-04" db="EMBL/GenBank/DDBJ databases">
        <title>Spirosoma sp. strain RP8 genome sequencing and assembly.</title>
        <authorList>
            <person name="Jung Y."/>
        </authorList>
    </citation>
    <scope>NUCLEOTIDE SEQUENCE [LARGE SCALE GENOMIC DNA]</scope>
    <source>
        <strain evidence="3 4">RP8</strain>
    </source>
</reference>
<evidence type="ECO:0000256" key="1">
    <source>
        <dbReference type="PROSITE-ProRule" id="PRU00169"/>
    </source>
</evidence>
<proteinExistence type="predicted"/>
<organism evidence="3 4">
    <name type="scientific">Spirosoma liriopis</name>
    <dbReference type="NCBI Taxonomy" id="2937440"/>
    <lineage>
        <taxon>Bacteria</taxon>
        <taxon>Pseudomonadati</taxon>
        <taxon>Bacteroidota</taxon>
        <taxon>Cytophagia</taxon>
        <taxon>Cytophagales</taxon>
        <taxon>Cytophagaceae</taxon>
        <taxon>Spirosoma</taxon>
    </lineage>
</organism>
<feature type="modified residue" description="4-aspartylphosphate" evidence="1">
    <location>
        <position position="60"/>
    </location>
</feature>
<evidence type="ECO:0000259" key="2">
    <source>
        <dbReference type="PROSITE" id="PS50110"/>
    </source>
</evidence>
<dbReference type="EMBL" id="JALPRF010000003">
    <property type="protein sequence ID" value="MCK8493912.1"/>
    <property type="molecule type" value="Genomic_DNA"/>
</dbReference>
<name>A0ABT0HPY5_9BACT</name>
<dbReference type="Proteomes" id="UP001202180">
    <property type="component" value="Unassembled WGS sequence"/>
</dbReference>